<keyword evidence="5 7" id="KW-0704">Schiff base</keyword>
<dbReference type="CDD" id="cd04727">
    <property type="entry name" value="pdxS"/>
    <property type="match status" value="1"/>
</dbReference>
<dbReference type="SUPFAM" id="SSF51366">
    <property type="entry name" value="Ribulose-phoshate binding barrel"/>
    <property type="match status" value="1"/>
</dbReference>
<dbReference type="PROSITE" id="PS51129">
    <property type="entry name" value="PDXS_SNZ_2"/>
    <property type="match status" value="1"/>
</dbReference>
<dbReference type="GO" id="GO:0016829">
    <property type="term" value="F:lyase activity"/>
    <property type="evidence" value="ECO:0007669"/>
    <property type="project" value="UniProtKB-KW"/>
</dbReference>
<dbReference type="PANTHER" id="PTHR31829:SF0">
    <property type="entry name" value="PYRIDOXAL 5'-PHOSPHATE SYNTHASE SUBUNIT SNZ1-RELATED"/>
    <property type="match status" value="1"/>
</dbReference>
<dbReference type="RefSeq" id="WP_344793372.1">
    <property type="nucleotide sequence ID" value="NZ_BAABAU010000001.1"/>
</dbReference>
<dbReference type="NCBIfam" id="NF003215">
    <property type="entry name" value="PRK04180.1"/>
    <property type="match status" value="1"/>
</dbReference>
<name>A0ABP8DXS6_9MICO</name>
<accession>A0ABP8DXS6</accession>
<feature type="binding site" evidence="7">
    <location>
        <position position="220"/>
    </location>
    <ligand>
        <name>D-ribose 5-phosphate</name>
        <dbReference type="ChEBI" id="CHEBI:78346"/>
    </ligand>
</feature>
<reference evidence="11" key="1">
    <citation type="journal article" date="2019" name="Int. J. Syst. Evol. Microbiol.">
        <title>The Global Catalogue of Microorganisms (GCM) 10K type strain sequencing project: providing services to taxonomists for standard genome sequencing and annotation.</title>
        <authorList>
            <consortium name="The Broad Institute Genomics Platform"/>
            <consortium name="The Broad Institute Genome Sequencing Center for Infectious Disease"/>
            <person name="Wu L."/>
            <person name="Ma J."/>
        </authorList>
    </citation>
    <scope>NUCLEOTIDE SEQUENCE [LARGE SCALE GENOMIC DNA]</scope>
    <source>
        <strain evidence="11">JCM 17442</strain>
    </source>
</reference>
<dbReference type="InterPro" id="IPR013785">
    <property type="entry name" value="Aldolase_TIM"/>
</dbReference>
<evidence type="ECO:0000259" key="9">
    <source>
        <dbReference type="Pfam" id="PF01680"/>
    </source>
</evidence>
<dbReference type="HAMAP" id="MF_01824">
    <property type="entry name" value="PdxS"/>
    <property type="match status" value="1"/>
</dbReference>
<comment type="similarity">
    <text evidence="2 7 8">Belongs to the PdxS/SNZ family.</text>
</comment>
<keyword evidence="4 7" id="KW-0456">Lyase</keyword>
<feature type="binding site" evidence="7">
    <location>
        <position position="171"/>
    </location>
    <ligand>
        <name>D-glyceraldehyde 3-phosphate</name>
        <dbReference type="ChEBI" id="CHEBI:59776"/>
    </ligand>
</feature>
<comment type="subunit">
    <text evidence="7">In the presence of PdxT, forms a dodecamer of heterodimers.</text>
</comment>
<dbReference type="Proteomes" id="UP001501594">
    <property type="component" value="Unassembled WGS sequence"/>
</dbReference>
<dbReference type="InterPro" id="IPR033755">
    <property type="entry name" value="PdxS/SNZ_N"/>
</dbReference>
<feature type="active site" description="Schiff-base intermediate with D-ribose 5-phosphate" evidence="7">
    <location>
        <position position="87"/>
    </location>
</feature>
<keyword evidence="11" id="KW-1185">Reference proteome</keyword>
<evidence type="ECO:0000256" key="5">
    <source>
        <dbReference type="ARBA" id="ARBA00023270"/>
    </source>
</evidence>
<dbReference type="Pfam" id="PF01680">
    <property type="entry name" value="SOR_SNZ"/>
    <property type="match status" value="1"/>
</dbReference>
<protein>
    <recommendedName>
        <fullName evidence="7">Pyridoxal 5'-phosphate synthase subunit PdxS</fullName>
        <shortName evidence="7">PLP synthase subunit PdxS</shortName>
        <ecNumber evidence="7">4.3.3.6</ecNumber>
    </recommendedName>
    <alternativeName>
        <fullName evidence="7">Pdx1</fullName>
    </alternativeName>
</protein>
<sequence>MSDSTPTPTTGSSLVKRGLADMLKGGVIMDVVNVEQAKIAEDAGATAVMALERVPADIRAQGGVARMSDPDMIDEIVKAVNIPVMAKARIGHFVEAQILQTLGVDYIDESEVLSPADYVNHIDKWKFTVPFVCGATNLGEALRRITEGAAMIRSKGEAGTGDVSEATKHIRTIKREIAGLRYLSPDELYVAAKELQAPFDVVKEVAETGKLPVVLFTAGGVATPADAALMMQLGADGVFVGSGIFKSGNPAQRAAAIVKATTFYDDPQVVADASRGLGEAMVGINVADVPAPHRLSERGW</sequence>
<gene>
    <name evidence="7 10" type="primary">pdxS</name>
    <name evidence="10" type="ORF">GCM10022256_04070</name>
</gene>
<evidence type="ECO:0000256" key="7">
    <source>
        <dbReference type="HAMAP-Rule" id="MF_01824"/>
    </source>
</evidence>
<keyword evidence="3 7" id="KW-0663">Pyridoxal phosphate</keyword>
<evidence type="ECO:0000256" key="1">
    <source>
        <dbReference type="ARBA" id="ARBA00004737"/>
    </source>
</evidence>
<evidence type="ECO:0000313" key="11">
    <source>
        <dbReference type="Proteomes" id="UP001501594"/>
    </source>
</evidence>
<dbReference type="InterPro" id="IPR001852">
    <property type="entry name" value="PdxS/SNZ"/>
</dbReference>
<organism evidence="10 11">
    <name type="scientific">Frondihabitans peucedani</name>
    <dbReference type="NCBI Taxonomy" id="598626"/>
    <lineage>
        <taxon>Bacteria</taxon>
        <taxon>Bacillati</taxon>
        <taxon>Actinomycetota</taxon>
        <taxon>Actinomycetes</taxon>
        <taxon>Micrococcales</taxon>
        <taxon>Microbacteriaceae</taxon>
        <taxon>Frondihabitans</taxon>
    </lineage>
</organism>
<comment type="function">
    <text evidence="7">Catalyzes the formation of pyridoxal 5'-phosphate from ribose 5-phosphate (RBP), glyceraldehyde 3-phosphate (G3P) and ammonia. The ammonia is provided by the PdxT subunit. Can also use ribulose 5-phosphate and dihydroxyacetone phosphate as substrates, resulting from enzyme-catalyzed isomerization of RBP and G3P, respectively.</text>
</comment>
<dbReference type="PIRSF" id="PIRSF029271">
    <property type="entry name" value="Pdx1"/>
    <property type="match status" value="1"/>
</dbReference>
<feature type="binding site" evidence="7">
    <location>
        <position position="30"/>
    </location>
    <ligand>
        <name>D-ribose 5-phosphate</name>
        <dbReference type="ChEBI" id="CHEBI:78346"/>
    </ligand>
</feature>
<proteinExistence type="inferred from homology"/>
<feature type="binding site" evidence="7">
    <location>
        <begin position="241"/>
        <end position="242"/>
    </location>
    <ligand>
        <name>D-ribose 5-phosphate</name>
        <dbReference type="ChEBI" id="CHEBI:78346"/>
    </ligand>
</feature>
<feature type="binding site" evidence="7">
    <location>
        <position position="159"/>
    </location>
    <ligand>
        <name>D-ribose 5-phosphate</name>
        <dbReference type="ChEBI" id="CHEBI:78346"/>
    </ligand>
</feature>
<evidence type="ECO:0000256" key="4">
    <source>
        <dbReference type="ARBA" id="ARBA00023239"/>
    </source>
</evidence>
<dbReference type="EMBL" id="BAABAU010000001">
    <property type="protein sequence ID" value="GAA4264795.1"/>
    <property type="molecule type" value="Genomic_DNA"/>
</dbReference>
<dbReference type="PANTHER" id="PTHR31829">
    <property type="entry name" value="PYRIDOXAL 5'-PHOSPHATE SYNTHASE SUBUNIT SNZ1-RELATED"/>
    <property type="match status" value="1"/>
</dbReference>
<feature type="domain" description="PdxS/SNZ N-terminal" evidence="9">
    <location>
        <begin position="14"/>
        <end position="218"/>
    </location>
</feature>
<dbReference type="Gene3D" id="3.20.20.70">
    <property type="entry name" value="Aldolase class I"/>
    <property type="match status" value="1"/>
</dbReference>
<dbReference type="PROSITE" id="PS01235">
    <property type="entry name" value="PDXS_SNZ_1"/>
    <property type="match status" value="1"/>
</dbReference>
<evidence type="ECO:0000256" key="8">
    <source>
        <dbReference type="PROSITE-ProRule" id="PRU00481"/>
    </source>
</evidence>
<comment type="caution">
    <text evidence="10">The sequence shown here is derived from an EMBL/GenBank/DDBJ whole genome shotgun (WGS) entry which is preliminary data.</text>
</comment>
<dbReference type="InterPro" id="IPR011060">
    <property type="entry name" value="RibuloseP-bd_barrel"/>
</dbReference>
<evidence type="ECO:0000313" key="10">
    <source>
        <dbReference type="EMBL" id="GAA4264795.1"/>
    </source>
</evidence>
<dbReference type="NCBIfam" id="TIGR00343">
    <property type="entry name" value="pyridoxal 5'-phosphate synthase lyase subunit PdxS"/>
    <property type="match status" value="1"/>
</dbReference>
<comment type="catalytic activity">
    <reaction evidence="6 7">
        <text>aldehydo-D-ribose 5-phosphate + D-glyceraldehyde 3-phosphate + L-glutamine = pyridoxal 5'-phosphate + L-glutamate + phosphate + 3 H2O + H(+)</text>
        <dbReference type="Rhea" id="RHEA:31507"/>
        <dbReference type="ChEBI" id="CHEBI:15377"/>
        <dbReference type="ChEBI" id="CHEBI:15378"/>
        <dbReference type="ChEBI" id="CHEBI:29985"/>
        <dbReference type="ChEBI" id="CHEBI:43474"/>
        <dbReference type="ChEBI" id="CHEBI:58273"/>
        <dbReference type="ChEBI" id="CHEBI:58359"/>
        <dbReference type="ChEBI" id="CHEBI:59776"/>
        <dbReference type="ChEBI" id="CHEBI:597326"/>
        <dbReference type="EC" id="4.3.3.6"/>
    </reaction>
</comment>
<dbReference type="EC" id="4.3.3.6" evidence="7"/>
<comment type="pathway">
    <text evidence="1 7">Cofactor biosynthesis; pyridoxal 5'-phosphate biosynthesis.</text>
</comment>
<evidence type="ECO:0000256" key="2">
    <source>
        <dbReference type="ARBA" id="ARBA00007281"/>
    </source>
</evidence>
<evidence type="ECO:0000256" key="6">
    <source>
        <dbReference type="ARBA" id="ARBA00047992"/>
    </source>
</evidence>
<evidence type="ECO:0000256" key="3">
    <source>
        <dbReference type="ARBA" id="ARBA00022898"/>
    </source>
</evidence>